<dbReference type="SMART" id="SM00052">
    <property type="entry name" value="EAL"/>
    <property type="match status" value="1"/>
</dbReference>
<dbReference type="PANTHER" id="PTHR33121">
    <property type="entry name" value="CYCLIC DI-GMP PHOSPHODIESTERASE PDEF"/>
    <property type="match status" value="1"/>
</dbReference>
<accession>A0ABQ5US92</accession>
<feature type="domain" description="EAL" evidence="1">
    <location>
        <begin position="2"/>
        <end position="260"/>
    </location>
</feature>
<reference evidence="2" key="1">
    <citation type="journal article" date="2014" name="Int. J. Syst. Evol. Microbiol.">
        <title>Complete genome of a new Firmicutes species belonging to the dominant human colonic microbiota ('Ruminococcus bicirculans') reveals two chromosomes and a selective capacity to utilize plant glucans.</title>
        <authorList>
            <consortium name="NISC Comparative Sequencing Program"/>
            <person name="Wegmann U."/>
            <person name="Louis P."/>
            <person name="Goesmann A."/>
            <person name="Henrissat B."/>
            <person name="Duncan S.H."/>
            <person name="Flint H.J."/>
        </authorList>
    </citation>
    <scope>NUCLEOTIDE SEQUENCE</scope>
    <source>
        <strain evidence="2">NBRC 107169</strain>
    </source>
</reference>
<organism evidence="2 3">
    <name type="scientific">Maritalea porphyrae</name>
    <dbReference type="NCBI Taxonomy" id="880732"/>
    <lineage>
        <taxon>Bacteria</taxon>
        <taxon>Pseudomonadati</taxon>
        <taxon>Pseudomonadota</taxon>
        <taxon>Alphaproteobacteria</taxon>
        <taxon>Hyphomicrobiales</taxon>
        <taxon>Devosiaceae</taxon>
        <taxon>Maritalea</taxon>
    </lineage>
</organism>
<protein>
    <submittedName>
        <fullName evidence="2">Diguanylate phosphodiesterase</fullName>
    </submittedName>
</protein>
<dbReference type="InterPro" id="IPR035919">
    <property type="entry name" value="EAL_sf"/>
</dbReference>
<evidence type="ECO:0000313" key="2">
    <source>
        <dbReference type="EMBL" id="GLQ17522.1"/>
    </source>
</evidence>
<dbReference type="EMBL" id="BSNI01000002">
    <property type="protein sequence ID" value="GLQ17522.1"/>
    <property type="molecule type" value="Genomic_DNA"/>
</dbReference>
<reference evidence="2" key="2">
    <citation type="submission" date="2023-01" db="EMBL/GenBank/DDBJ databases">
        <title>Draft genome sequence of Maritalea porphyrae strain NBRC 107169.</title>
        <authorList>
            <person name="Sun Q."/>
            <person name="Mori K."/>
        </authorList>
    </citation>
    <scope>NUCLEOTIDE SEQUENCE</scope>
    <source>
        <strain evidence="2">NBRC 107169</strain>
    </source>
</reference>
<gene>
    <name evidence="2" type="ORF">GCM10007879_17710</name>
</gene>
<dbReference type="InterPro" id="IPR001633">
    <property type="entry name" value="EAL_dom"/>
</dbReference>
<keyword evidence="3" id="KW-1185">Reference proteome</keyword>
<dbReference type="CDD" id="cd01948">
    <property type="entry name" value="EAL"/>
    <property type="match status" value="1"/>
</dbReference>
<dbReference type="PROSITE" id="PS50883">
    <property type="entry name" value="EAL"/>
    <property type="match status" value="1"/>
</dbReference>
<sequence>MRVSRPRYVDDALFYHDGWRTGRYGPFQLNSVYQPIFCTSDTYGTPCGFEGLLRVKHEGKIISPLDFFPLVPQEDKFFIEWMCRAIHISNFHLVRQPGQLLFVNLDPTTFTNVAQAEYEIKFMVKRMEELGVNPQDFVCEVIEEKSQDDQVFANIIECFKSFGIKVAVDDYGVRFSDRNRIEKLSPDIVKLDGSWFKSMLETQRGKQQLKRTINGFGESDIMVIVEGVETKEQLDFVEAIGGCGVQGYLLGRPQGVAVQP</sequence>
<evidence type="ECO:0000313" key="3">
    <source>
        <dbReference type="Proteomes" id="UP001161405"/>
    </source>
</evidence>
<dbReference type="PANTHER" id="PTHR33121:SF70">
    <property type="entry name" value="SIGNALING PROTEIN YKOW"/>
    <property type="match status" value="1"/>
</dbReference>
<dbReference type="Proteomes" id="UP001161405">
    <property type="component" value="Unassembled WGS sequence"/>
</dbReference>
<dbReference type="SUPFAM" id="SSF141868">
    <property type="entry name" value="EAL domain-like"/>
    <property type="match status" value="1"/>
</dbReference>
<dbReference type="Gene3D" id="3.20.20.450">
    <property type="entry name" value="EAL domain"/>
    <property type="match status" value="1"/>
</dbReference>
<evidence type="ECO:0000259" key="1">
    <source>
        <dbReference type="PROSITE" id="PS50883"/>
    </source>
</evidence>
<dbReference type="Pfam" id="PF00563">
    <property type="entry name" value="EAL"/>
    <property type="match status" value="1"/>
</dbReference>
<name>A0ABQ5US92_9HYPH</name>
<comment type="caution">
    <text evidence="2">The sequence shown here is derived from an EMBL/GenBank/DDBJ whole genome shotgun (WGS) entry which is preliminary data.</text>
</comment>
<dbReference type="InterPro" id="IPR050706">
    <property type="entry name" value="Cyclic-di-GMP_PDE-like"/>
</dbReference>
<dbReference type="RefSeq" id="WP_284363727.1">
    <property type="nucleotide sequence ID" value="NZ_BSNI01000002.1"/>
</dbReference>
<proteinExistence type="predicted"/>